<dbReference type="EMBL" id="JACGWL010000001">
    <property type="protein sequence ID" value="KAK4411835.1"/>
    <property type="molecule type" value="Genomic_DNA"/>
</dbReference>
<feature type="compositionally biased region" description="Polar residues" evidence="1">
    <location>
        <begin position="366"/>
        <end position="383"/>
    </location>
</feature>
<proteinExistence type="predicted"/>
<reference evidence="3" key="2">
    <citation type="journal article" date="2024" name="Plant">
        <title>Genomic evolution and insights into agronomic trait innovations of Sesamum species.</title>
        <authorList>
            <person name="Miao H."/>
            <person name="Wang L."/>
            <person name="Qu L."/>
            <person name="Liu H."/>
            <person name="Sun Y."/>
            <person name="Le M."/>
            <person name="Wang Q."/>
            <person name="Wei S."/>
            <person name="Zheng Y."/>
            <person name="Lin W."/>
            <person name="Duan Y."/>
            <person name="Cao H."/>
            <person name="Xiong S."/>
            <person name="Wang X."/>
            <person name="Wei L."/>
            <person name="Li C."/>
            <person name="Ma Q."/>
            <person name="Ju M."/>
            <person name="Zhao R."/>
            <person name="Li G."/>
            <person name="Mu C."/>
            <person name="Tian Q."/>
            <person name="Mei H."/>
            <person name="Zhang T."/>
            <person name="Gao T."/>
            <person name="Zhang H."/>
        </authorList>
    </citation>
    <scope>NUCLEOTIDE SEQUENCE</scope>
    <source>
        <strain evidence="3">K16</strain>
    </source>
</reference>
<evidence type="ECO:0000313" key="3">
    <source>
        <dbReference type="EMBL" id="KAK4411835.1"/>
    </source>
</evidence>
<feature type="region of interest" description="Disordered" evidence="1">
    <location>
        <begin position="466"/>
        <end position="507"/>
    </location>
</feature>
<dbReference type="Pfam" id="PF10536">
    <property type="entry name" value="PMD"/>
    <property type="match status" value="1"/>
</dbReference>
<accession>A0AAE1XH86</accession>
<dbReference type="PANTHER" id="PTHR36607">
    <property type="entry name" value="1,2-DIHYDROXY-3-KETO-5-METHYLTHIOPENTENE DIOXYGENASE 4"/>
    <property type="match status" value="1"/>
</dbReference>
<dbReference type="InterPro" id="IPR019557">
    <property type="entry name" value="AminoTfrase-like_pln_mobile"/>
</dbReference>
<protein>
    <recommendedName>
        <fullName evidence="2">Aminotransferase-like plant mobile domain-containing protein</fullName>
    </recommendedName>
</protein>
<dbReference type="AlphaFoldDB" id="A0AAE1XH86"/>
<evidence type="ECO:0000259" key="2">
    <source>
        <dbReference type="Pfam" id="PF10536"/>
    </source>
</evidence>
<sequence>MSSATSRDFGSGPKTSLTGASMLVVAQVYDFVYASLFTYDRNSDVIKAFYEAWCPSTNTLLTSFGELSISLWDLHTLVGLPMNGLMYDEVVPSAKELDGVDKMGRRFVRHSYKSLLHAYNLLQTNSNDEEALFSKLGIEGSLKEETLLVTCLACWLCTFTLPIDVGSKCPSTFKVVSTMAAERSFGLVVPVLASIYKGLNKISSSSRLIHVHSPFLVYFVYSWITHYFKTLSSFARCRWPKMTLCSSEGSAKYYDPQEARKWIHKGDFVSWTCNMIAKHKDFSFVDDGHAKEFEEFSSMPPNAKKFSSEAYKGWWAETHGGFFGENTTRLLGLSQSKCLPKTKNAPPLAISKIQSSYARDCHDSSSQRTNSHTIRTGNPSHTDQALRGFHMTIPASHFSQLTTLPTNPLKLHRRPTSPADETRLQYLVQVSMGSSMPNLEVLDLQRSRPTLRSWFHSCQTYAQPNSTVETLETSKKKSVSRPLEENESSNLDCHWKRPKRDSNIPKPMNVDEIATLENTTPLDDEAVENLEFSIANLEVLKEELENLNPFA</sequence>
<feature type="region of interest" description="Disordered" evidence="1">
    <location>
        <begin position="361"/>
        <end position="384"/>
    </location>
</feature>
<feature type="domain" description="Aminotransferase-like plant mobile" evidence="2">
    <location>
        <begin position="28"/>
        <end position="234"/>
    </location>
</feature>
<organism evidence="3 4">
    <name type="scientific">Sesamum angolense</name>
    <dbReference type="NCBI Taxonomy" id="2727404"/>
    <lineage>
        <taxon>Eukaryota</taxon>
        <taxon>Viridiplantae</taxon>
        <taxon>Streptophyta</taxon>
        <taxon>Embryophyta</taxon>
        <taxon>Tracheophyta</taxon>
        <taxon>Spermatophyta</taxon>
        <taxon>Magnoliopsida</taxon>
        <taxon>eudicotyledons</taxon>
        <taxon>Gunneridae</taxon>
        <taxon>Pentapetalae</taxon>
        <taxon>asterids</taxon>
        <taxon>lamiids</taxon>
        <taxon>Lamiales</taxon>
        <taxon>Pedaliaceae</taxon>
        <taxon>Sesamum</taxon>
    </lineage>
</organism>
<dbReference type="Proteomes" id="UP001289374">
    <property type="component" value="Unassembled WGS sequence"/>
</dbReference>
<reference evidence="3" key="1">
    <citation type="submission" date="2020-06" db="EMBL/GenBank/DDBJ databases">
        <authorList>
            <person name="Li T."/>
            <person name="Hu X."/>
            <person name="Zhang T."/>
            <person name="Song X."/>
            <person name="Zhang H."/>
            <person name="Dai N."/>
            <person name="Sheng W."/>
            <person name="Hou X."/>
            <person name="Wei L."/>
        </authorList>
    </citation>
    <scope>NUCLEOTIDE SEQUENCE</scope>
    <source>
        <strain evidence="3">K16</strain>
        <tissue evidence="3">Leaf</tissue>
    </source>
</reference>
<name>A0AAE1XH86_9LAMI</name>
<gene>
    <name evidence="3" type="ORF">Sango_0256500</name>
</gene>
<comment type="caution">
    <text evidence="3">The sequence shown here is derived from an EMBL/GenBank/DDBJ whole genome shotgun (WGS) entry which is preliminary data.</text>
</comment>
<keyword evidence="4" id="KW-1185">Reference proteome</keyword>
<dbReference type="PANTHER" id="PTHR36607:SF23">
    <property type="entry name" value="AMINOTRANSFERASE-LIKE PLANT MOBILE DOMAIN-CONTAINING PROTEIN"/>
    <property type="match status" value="1"/>
</dbReference>
<evidence type="ECO:0000256" key="1">
    <source>
        <dbReference type="SAM" id="MobiDB-lite"/>
    </source>
</evidence>
<evidence type="ECO:0000313" key="4">
    <source>
        <dbReference type="Proteomes" id="UP001289374"/>
    </source>
</evidence>